<evidence type="ECO:0000313" key="2">
    <source>
        <dbReference type="Proteomes" id="UP000078582"/>
    </source>
</evidence>
<dbReference type="GeneID" id="42982354"/>
<dbReference type="Proteomes" id="UP000078582">
    <property type="component" value="Chromosome"/>
</dbReference>
<name>A0A192H210_9LACO</name>
<dbReference type="Gene3D" id="3.40.50.150">
    <property type="entry name" value="Vaccinia Virus protein VP39"/>
    <property type="match status" value="1"/>
</dbReference>
<keyword evidence="1" id="KW-0808">Transferase</keyword>
<sequence>MNKVHLSKRLTAVADFVPENGRVADIGSDHALVPLSLVASGKITFAIAGEVIAGPFHRAQNAIAAAGLTLNIQTRLADGLAAIQTTDQIDTVVIAGMGGQLISDILTRGEKALKTVKTLILEANIQEALVREWLMQHNYQIVAETILAEDNHIYEVIKATKVTVAPNYTQQQLIFGPLLMQQQAAVFKQKWQHRALTNQRIIANLKANAHSDKSAKLRSLELENQQIKEVLA</sequence>
<dbReference type="PIRSF" id="PIRSF018637">
    <property type="entry name" value="TrmK"/>
    <property type="match status" value="1"/>
</dbReference>
<dbReference type="GO" id="GO:0160105">
    <property type="term" value="F:tRNA (adenine(22)-N1)-methyltransferase activity"/>
    <property type="evidence" value="ECO:0007669"/>
    <property type="project" value="InterPro"/>
</dbReference>
<dbReference type="Pfam" id="PF04816">
    <property type="entry name" value="TrmK"/>
    <property type="match status" value="1"/>
</dbReference>
<accession>A0A192H210</accession>
<protein>
    <submittedName>
        <fullName evidence="1">SAM-dependent methyltransferase</fullName>
    </submittedName>
</protein>
<dbReference type="InterPro" id="IPR006901">
    <property type="entry name" value="TrmK"/>
</dbReference>
<organism evidence="1 2">
    <name type="scientific">Loigolactobacillus backii</name>
    <dbReference type="NCBI Taxonomy" id="375175"/>
    <lineage>
        <taxon>Bacteria</taxon>
        <taxon>Bacillati</taxon>
        <taxon>Bacillota</taxon>
        <taxon>Bacilli</taxon>
        <taxon>Lactobacillales</taxon>
        <taxon>Lactobacillaceae</taxon>
        <taxon>Loigolactobacillus</taxon>
    </lineage>
</organism>
<dbReference type="PANTHER" id="PTHR38451:SF1">
    <property type="entry name" value="TRNA (ADENINE(22)-N(1))-METHYLTRANSFERASE"/>
    <property type="match status" value="1"/>
</dbReference>
<dbReference type="RefSeq" id="WP_068280746.1">
    <property type="nucleotide sequence ID" value="NZ_CP014873.1"/>
</dbReference>
<reference evidence="1 2" key="1">
    <citation type="submission" date="2016-03" db="EMBL/GenBank/DDBJ databases">
        <title>Pediococcus and Lactobacillus from brewery environment - whole genome sequencing and assembly.</title>
        <authorList>
            <person name="Behr J."/>
            <person name="Geissler A.J."/>
            <person name="Vogel R.F."/>
        </authorList>
    </citation>
    <scope>NUCLEOTIDE SEQUENCE [LARGE SCALE GENOMIC DNA]</scope>
    <source>
        <strain evidence="1 2">TMW 1.1989</strain>
    </source>
</reference>
<dbReference type="EMBL" id="CP014873">
    <property type="protein sequence ID" value="ANK62844.1"/>
    <property type="molecule type" value="Genomic_DNA"/>
</dbReference>
<dbReference type="STRING" id="375175.AYR53_08795"/>
<dbReference type="InterPro" id="IPR029063">
    <property type="entry name" value="SAM-dependent_MTases_sf"/>
</dbReference>
<dbReference type="OrthoDB" id="5881184at2"/>
<evidence type="ECO:0000313" key="1">
    <source>
        <dbReference type="EMBL" id="ANK62844.1"/>
    </source>
</evidence>
<keyword evidence="2" id="KW-1185">Reference proteome</keyword>
<gene>
    <name evidence="1" type="ORF">AYR53_08795</name>
</gene>
<keyword evidence="1" id="KW-0489">Methyltransferase</keyword>
<dbReference type="PANTHER" id="PTHR38451">
    <property type="entry name" value="TRNA (ADENINE(22)-N(1))-METHYLTRANSFERASE"/>
    <property type="match status" value="1"/>
</dbReference>
<proteinExistence type="predicted"/>
<dbReference type="AlphaFoldDB" id="A0A192H210"/>
<dbReference type="Gene3D" id="1.10.287.1890">
    <property type="match status" value="1"/>
</dbReference>
<dbReference type="SUPFAM" id="SSF53335">
    <property type="entry name" value="S-adenosyl-L-methionine-dependent methyltransferases"/>
    <property type="match status" value="1"/>
</dbReference>
<dbReference type="GO" id="GO:0032259">
    <property type="term" value="P:methylation"/>
    <property type="evidence" value="ECO:0007669"/>
    <property type="project" value="UniProtKB-KW"/>
</dbReference>